<dbReference type="Pfam" id="PF09981">
    <property type="entry name" value="DUF2218"/>
    <property type="match status" value="1"/>
</dbReference>
<organism evidence="1 2">
    <name type="scientific">Hahella chejuensis (strain KCTC 2396)</name>
    <dbReference type="NCBI Taxonomy" id="349521"/>
    <lineage>
        <taxon>Bacteria</taxon>
        <taxon>Pseudomonadati</taxon>
        <taxon>Pseudomonadota</taxon>
        <taxon>Gammaproteobacteria</taxon>
        <taxon>Oceanospirillales</taxon>
        <taxon>Hahellaceae</taxon>
        <taxon>Hahella</taxon>
    </lineage>
</organism>
<dbReference type="KEGG" id="hch:HCH_01311"/>
<dbReference type="AlphaFoldDB" id="Q2SME6"/>
<gene>
    <name evidence="1" type="ordered locus">HCH_01311</name>
</gene>
<dbReference type="Gene3D" id="3.30.310.50">
    <property type="entry name" value="Alpha-D-phosphohexomutase, C-terminal domain"/>
    <property type="match status" value="1"/>
</dbReference>
<protein>
    <submittedName>
        <fullName evidence="1">Uncharacterized protein conserved in bacteria</fullName>
    </submittedName>
</protein>
<proteinExistence type="predicted"/>
<dbReference type="Proteomes" id="UP000000238">
    <property type="component" value="Chromosome"/>
</dbReference>
<accession>Q2SME6</accession>
<dbReference type="HOGENOM" id="CLU_127482_1_0_6"/>
<sequence length="95" mass="10965">MLKSVATVPTGSASLYLNKLCKHFRHKVPAEWDDHEGRVQFKPGTCVMKADQATLEMVCEAENEEALGVVQYILDDHLVRFARKEEIQVHWRRID</sequence>
<keyword evidence="2" id="KW-1185">Reference proteome</keyword>
<evidence type="ECO:0000313" key="1">
    <source>
        <dbReference type="EMBL" id="ABC28178.1"/>
    </source>
</evidence>
<dbReference type="eggNOG" id="COG3553">
    <property type="taxonomic scope" value="Bacteria"/>
</dbReference>
<dbReference type="STRING" id="349521.HCH_01311"/>
<name>Q2SME6_HAHCH</name>
<dbReference type="OrthoDB" id="9806511at2"/>
<reference evidence="1 2" key="1">
    <citation type="journal article" date="2005" name="Nucleic Acids Res.">
        <title>Genomic blueprint of Hahella chejuensis, a marine microbe producing an algicidal agent.</title>
        <authorList>
            <person name="Jeong H."/>
            <person name="Yim J.H."/>
            <person name="Lee C."/>
            <person name="Choi S.-H."/>
            <person name="Park Y.K."/>
            <person name="Yoon S.H."/>
            <person name="Hur C.-G."/>
            <person name="Kang H.-Y."/>
            <person name="Kim D."/>
            <person name="Lee H.H."/>
            <person name="Park K.H."/>
            <person name="Park S.-H."/>
            <person name="Park H.-S."/>
            <person name="Lee H.K."/>
            <person name="Oh T.K."/>
            <person name="Kim J.F."/>
        </authorList>
    </citation>
    <scope>NUCLEOTIDE SEQUENCE [LARGE SCALE GENOMIC DNA]</scope>
    <source>
        <strain evidence="1 2">KCTC 2396</strain>
    </source>
</reference>
<dbReference type="EMBL" id="CP000155">
    <property type="protein sequence ID" value="ABC28178.1"/>
    <property type="molecule type" value="Genomic_DNA"/>
</dbReference>
<evidence type="ECO:0000313" key="2">
    <source>
        <dbReference type="Proteomes" id="UP000000238"/>
    </source>
</evidence>
<dbReference type="RefSeq" id="WP_011395251.1">
    <property type="nucleotide sequence ID" value="NC_007645.1"/>
</dbReference>
<dbReference type="InterPro" id="IPR014543">
    <property type="entry name" value="UCP028291"/>
</dbReference>
<dbReference type="PIRSF" id="PIRSF028291">
    <property type="entry name" value="UCP028291"/>
    <property type="match status" value="1"/>
</dbReference>